<dbReference type="OrthoDB" id="2103397at2759"/>
<protein>
    <submittedName>
        <fullName evidence="1">Uncharacterized protein</fullName>
    </submittedName>
</protein>
<evidence type="ECO:0000313" key="2">
    <source>
        <dbReference type="Proteomes" id="UP001154252"/>
    </source>
</evidence>
<dbReference type="EMBL" id="CAJVRC010000905">
    <property type="protein sequence ID" value="CAG8909996.1"/>
    <property type="molecule type" value="Genomic_DNA"/>
</dbReference>
<sequence>MSHAHNITHYAVRQERTFRPAHLLLSRNFNLTRSRRYTSPRIKEPIMTTVGRAQALGYMAVCMHRQGKELKKKDCTIYGIEPDWYIFVFLKINNDSKAGYDRLSSSTLRYEFLQPDIKTSFTRSWLFHLL</sequence>
<name>A0A9W4KJJ1_9EURO</name>
<dbReference type="AlphaFoldDB" id="A0A9W4KJJ1"/>
<gene>
    <name evidence="1" type="ORF">PEGY_LOCUS10796</name>
</gene>
<reference evidence="1" key="1">
    <citation type="submission" date="2021-07" db="EMBL/GenBank/DDBJ databases">
        <authorList>
            <person name="Branca A.L. A."/>
        </authorList>
    </citation>
    <scope>NUCLEOTIDE SEQUENCE</scope>
</reference>
<evidence type="ECO:0000313" key="1">
    <source>
        <dbReference type="EMBL" id="CAG8909996.1"/>
    </source>
</evidence>
<keyword evidence="2" id="KW-1185">Reference proteome</keyword>
<comment type="caution">
    <text evidence="1">The sequence shown here is derived from an EMBL/GenBank/DDBJ whole genome shotgun (WGS) entry which is preliminary data.</text>
</comment>
<proteinExistence type="predicted"/>
<organism evidence="1 2">
    <name type="scientific">Penicillium egyptiacum</name>
    <dbReference type="NCBI Taxonomy" id="1303716"/>
    <lineage>
        <taxon>Eukaryota</taxon>
        <taxon>Fungi</taxon>
        <taxon>Dikarya</taxon>
        <taxon>Ascomycota</taxon>
        <taxon>Pezizomycotina</taxon>
        <taxon>Eurotiomycetes</taxon>
        <taxon>Eurotiomycetidae</taxon>
        <taxon>Eurotiales</taxon>
        <taxon>Aspergillaceae</taxon>
        <taxon>Penicillium</taxon>
    </lineage>
</organism>
<accession>A0A9W4KJJ1</accession>
<dbReference type="Proteomes" id="UP001154252">
    <property type="component" value="Unassembled WGS sequence"/>
</dbReference>